<dbReference type="AlphaFoldDB" id="A0AA41X1V9"/>
<dbReference type="GO" id="GO:0016887">
    <property type="term" value="F:ATP hydrolysis activity"/>
    <property type="evidence" value="ECO:0007669"/>
    <property type="project" value="InterPro"/>
</dbReference>
<dbReference type="Gene3D" id="3.30.450.90">
    <property type="match status" value="1"/>
</dbReference>
<dbReference type="GO" id="GO:0043684">
    <property type="term" value="C:type IV secretion system complex"/>
    <property type="evidence" value="ECO:0007669"/>
    <property type="project" value="UniProtKB-UniRule"/>
</dbReference>
<keyword evidence="2" id="KW-1003">Cell membrane</keyword>
<keyword evidence="2" id="KW-0472">Membrane</keyword>
<feature type="domain" description="Bacterial type II secretion system protein E" evidence="3">
    <location>
        <begin position="170"/>
        <end position="297"/>
    </location>
</feature>
<proteinExistence type="inferred from homology"/>
<comment type="similarity">
    <text evidence="1 2">Belongs to the GSP E family.</text>
</comment>
<keyword evidence="2" id="KW-0547">Nucleotide-binding</keyword>
<dbReference type="PANTHER" id="PTHR30486">
    <property type="entry name" value="TWITCHING MOTILITY PROTEIN PILT"/>
    <property type="match status" value="1"/>
</dbReference>
<evidence type="ECO:0000313" key="5">
    <source>
        <dbReference type="Proteomes" id="UP001162793"/>
    </source>
</evidence>
<dbReference type="EMBL" id="JAMYWC010000011">
    <property type="protein sequence ID" value="MCP1175670.1"/>
    <property type="molecule type" value="Genomic_DNA"/>
</dbReference>
<dbReference type="PANTHER" id="PTHR30486:SF6">
    <property type="entry name" value="TYPE IV PILUS RETRACTATION ATPASE PILT"/>
    <property type="match status" value="1"/>
</dbReference>
<dbReference type="Pfam" id="PF00437">
    <property type="entry name" value="T2SSE"/>
    <property type="match status" value="1"/>
</dbReference>
<gene>
    <name evidence="4" type="primary">virB11</name>
    <name evidence="4" type="ORF">NKG59_25160</name>
</gene>
<keyword evidence="2" id="KW-0067">ATP-binding</keyword>
<evidence type="ECO:0000259" key="3">
    <source>
        <dbReference type="Pfam" id="PF00437"/>
    </source>
</evidence>
<dbReference type="GO" id="GO:0044097">
    <property type="term" value="P:secretion by the type IV secretion system"/>
    <property type="evidence" value="ECO:0007669"/>
    <property type="project" value="InterPro"/>
</dbReference>
<dbReference type="SUPFAM" id="SSF52540">
    <property type="entry name" value="P-loop containing nucleoside triphosphate hydrolases"/>
    <property type="match status" value="1"/>
</dbReference>
<organism evidence="4 5">
    <name type="scientific">Ralstonia chuxiongensis</name>
    <dbReference type="NCBI Taxonomy" id="2957504"/>
    <lineage>
        <taxon>Bacteria</taxon>
        <taxon>Pseudomonadati</taxon>
        <taxon>Pseudomonadota</taxon>
        <taxon>Betaproteobacteria</taxon>
        <taxon>Burkholderiales</taxon>
        <taxon>Burkholderiaceae</taxon>
        <taxon>Ralstonia</taxon>
    </lineage>
</organism>
<dbReference type="NCBIfam" id="TIGR02788">
    <property type="entry name" value="VirB11"/>
    <property type="match status" value="1"/>
</dbReference>
<protein>
    <recommendedName>
        <fullName evidence="2">Type IV secretion system protein</fullName>
    </recommendedName>
</protein>
<dbReference type="InterPro" id="IPR027417">
    <property type="entry name" value="P-loop_NTPase"/>
</dbReference>
<comment type="caution">
    <text evidence="4">The sequence shown here is derived from an EMBL/GenBank/DDBJ whole genome shotgun (WGS) entry which is preliminary data.</text>
</comment>
<evidence type="ECO:0000313" key="4">
    <source>
        <dbReference type="EMBL" id="MCP1175670.1"/>
    </source>
</evidence>
<dbReference type="Proteomes" id="UP001162793">
    <property type="component" value="Unassembled WGS sequence"/>
</dbReference>
<dbReference type="RefSeq" id="WP_253542832.1">
    <property type="nucleotide sequence ID" value="NZ_JAMYWC010000011.1"/>
</dbReference>
<dbReference type="CDD" id="cd01130">
    <property type="entry name" value="VirB11-like_ATPase"/>
    <property type="match status" value="1"/>
</dbReference>
<dbReference type="GO" id="GO:0005524">
    <property type="term" value="F:ATP binding"/>
    <property type="evidence" value="ECO:0007669"/>
    <property type="project" value="UniProtKB-UniRule"/>
</dbReference>
<dbReference type="Gene3D" id="3.40.50.300">
    <property type="entry name" value="P-loop containing nucleotide triphosphate hydrolases"/>
    <property type="match status" value="1"/>
</dbReference>
<reference evidence="5" key="1">
    <citation type="journal article" date="2023" name="Front. Microbiol.">
        <title>Ralstonia chuxiongensis sp. nov., Ralstonia mojiangensis sp. nov., and Ralstonia soli sp. nov., isolated from tobacco fields, are three novel species in the family Burkholderiaceae.</title>
        <authorList>
            <person name="Lu C.H."/>
            <person name="Zhang Y.Y."/>
            <person name="Jiang N."/>
            <person name="Chen W."/>
            <person name="Shao X."/>
            <person name="Zhao Z.M."/>
            <person name="Lu W.L."/>
            <person name="Hu X."/>
            <person name="Xi Y.X."/>
            <person name="Zou S.Y."/>
            <person name="Wei Q.J."/>
            <person name="Lin Z.L."/>
            <person name="Gong L."/>
            <person name="Gai X.T."/>
            <person name="Zhang L.Q."/>
            <person name="Li J.Y."/>
            <person name="Jin Y."/>
            <person name="Xia Z.Y."/>
        </authorList>
    </citation>
    <scope>NUCLEOTIDE SEQUENCE [LARGE SCALE GENOMIC DNA]</scope>
    <source>
        <strain evidence="5">21YRMH01-3</strain>
    </source>
</reference>
<keyword evidence="5" id="KW-1185">Reference proteome</keyword>
<comment type="subcellular location">
    <subcellularLocation>
        <location evidence="2">Cell inner membrane</location>
        <topology evidence="2">Peripheral membrane protein</topology>
        <orientation evidence="2">Cytoplasmic side</orientation>
    </subcellularLocation>
</comment>
<accession>A0AA41X1V9</accession>
<name>A0AA41X1V9_9RALS</name>
<keyword evidence="2" id="KW-0997">Cell inner membrane</keyword>
<dbReference type="InterPro" id="IPR001482">
    <property type="entry name" value="T2SS/T4SS_dom"/>
</dbReference>
<dbReference type="InterPro" id="IPR050921">
    <property type="entry name" value="T4SS_GSP_E_ATPase"/>
</dbReference>
<sequence length="348" mass="39053">MTAVHEHDRSTTVRSLLKQTGIAELLATAGVTDLRVNRPGEIWTRSHAGWQRHEAPQGSLDLLRKLANTLVNFNRGKGAITEQDPLKSVELPAGQRGQVVIPPACEPNTVSLTVRIASENRYSIDDLIDFGTFEDYRDVSPHKTVPVEVELEPFEREMMVAKEQRDIRRFFELAVLNGQNIVLVGGTGSGKTTLTKALADLVPTETCVCTIEDTHELSLPYHPNRSHLFFSDALPARELVKSTLRMMFDRVYLSELRGDEAWDYLTLLNTGHQGGMTTVHANDCISALARIATLIKQSPVGMTLDWNFILAEVKRTIDVVAFMDKKTKRMTQLYFDPVEKWKLQRGVA</sequence>
<evidence type="ECO:0000256" key="1">
    <source>
        <dbReference type="ARBA" id="ARBA00006611"/>
    </source>
</evidence>
<evidence type="ECO:0000256" key="2">
    <source>
        <dbReference type="RuleBase" id="RU366071"/>
    </source>
</evidence>
<dbReference type="InterPro" id="IPR014155">
    <property type="entry name" value="VirB11"/>
</dbReference>
<comment type="function">
    <text evidence="2">Part of the Type IV secretion system.</text>
</comment>
<dbReference type="GO" id="GO:0005886">
    <property type="term" value="C:plasma membrane"/>
    <property type="evidence" value="ECO:0007669"/>
    <property type="project" value="UniProtKB-SubCell"/>
</dbReference>